<dbReference type="FunFam" id="3.40.50.300:FF:000166">
    <property type="entry name" value="vesicle-fusing ATPase isoform X1"/>
    <property type="match status" value="1"/>
</dbReference>
<dbReference type="PROSITE" id="PS00674">
    <property type="entry name" value="AAA"/>
    <property type="match status" value="1"/>
</dbReference>
<dbReference type="InterPro" id="IPR003338">
    <property type="entry name" value="CDC4_N-term_subdom"/>
</dbReference>
<accession>A0A814EHT5</accession>
<keyword evidence="12" id="KW-0479">Metal-binding</keyword>
<dbReference type="InterPro" id="IPR039812">
    <property type="entry name" value="Vesicle-fus_ATPase"/>
</dbReference>
<evidence type="ECO:0000256" key="11">
    <source>
        <dbReference type="ARBA" id="ARBA00048883"/>
    </source>
</evidence>
<dbReference type="Gene3D" id="3.10.330.10">
    <property type="match status" value="1"/>
</dbReference>
<feature type="domain" description="AAA+ ATPase" evidence="13">
    <location>
        <begin position="541"/>
        <end position="677"/>
    </location>
</feature>
<keyword evidence="10 12" id="KW-0653">Protein transport</keyword>
<dbReference type="GO" id="GO:0005795">
    <property type="term" value="C:Golgi stack"/>
    <property type="evidence" value="ECO:0007669"/>
    <property type="project" value="TreeGrafter"/>
</dbReference>
<sequence>MMSQSLQLSATKCPTDELSLLNCAIVNERDIDLKKVRHVELIVGVTSKFIFTLKCDPQGKIAPGKIGFNNLQRKWASIELERSYQIRPYTFDKSVQSISTLILEVDFMNKKNVTADPYDTDKMAVEFLQQFVDCAFTIGQPIAFQFMDKKLLSVVVKEIHGADFSAAARGQSPKAKTMTFGVTLPNTMVIFERAEATSLNLIGKSKGKTQFVSIINPDFDFKTIGIGGLDNEFNAIFRRAFASRVFPPEVVYQLGMKHCRGILLYGPPGTGKTLMARQIGKMLNAREPKIVNGPQILDKYVGESEANIRKLFAEAEDEEKRLGANSGLHIIIFDEIDAICKTRGSVASGAGVHDTVVNQLLSKIDGVDQLNNILIIGMTNRRDMIDDALLRPGRLEVQIEIGLPDKNGRLQILNIHTALMRQNQKLADDVDLKEFSELTRNYSGAEIEGLVRAAMSFAMNRHIKAGKRVEVDPEAADKLKICRADFMHAFENDIKPAFGVSKDEFDSYIANGIIIWGSPVTEVLDEGNLRISQTIKSEMTPLVSILIEGPPNSGKTALAAHIALLSKFPYLKFCTAQTMLGYTEMSKCQQLKKIFEDAHKSTLSCVVVDELESFLEYAPVGPRYSNTVLQTLKLLFKRSPPKGRKLLIIATSAYRDILEQLGLAQSFSKIIHISNISTGEHVLHVLSEIEHSFSVEEMKHLKKSLANKQVWIGIKTLLDLIEVARQADDKYRVARFLASLEEVGGTV</sequence>
<dbReference type="GO" id="GO:0043001">
    <property type="term" value="P:Golgi to plasma membrane protein transport"/>
    <property type="evidence" value="ECO:0007669"/>
    <property type="project" value="TreeGrafter"/>
</dbReference>
<dbReference type="Proteomes" id="UP000681722">
    <property type="component" value="Unassembled WGS sequence"/>
</dbReference>
<gene>
    <name evidence="15" type="ORF">GPM918_LOCUS12167</name>
    <name evidence="16" type="ORF">SRO942_LOCUS12168</name>
</gene>
<evidence type="ECO:0000256" key="10">
    <source>
        <dbReference type="ARBA" id="ARBA00022927"/>
    </source>
</evidence>
<dbReference type="InterPro" id="IPR003593">
    <property type="entry name" value="AAA+_ATPase"/>
</dbReference>
<dbReference type="InterPro" id="IPR029067">
    <property type="entry name" value="CDC48_domain_2-like_sf"/>
</dbReference>
<keyword evidence="7 12" id="KW-0547">Nucleotide-binding</keyword>
<feature type="domain" description="AAA+ ATPase" evidence="13">
    <location>
        <begin position="258"/>
        <end position="405"/>
    </location>
</feature>
<evidence type="ECO:0000256" key="6">
    <source>
        <dbReference type="ARBA" id="ARBA00022737"/>
    </source>
</evidence>
<evidence type="ECO:0000256" key="4">
    <source>
        <dbReference type="ARBA" id="ARBA00022448"/>
    </source>
</evidence>
<evidence type="ECO:0000259" key="13">
    <source>
        <dbReference type="SMART" id="SM00382"/>
    </source>
</evidence>
<protein>
    <recommendedName>
        <fullName evidence="3 12">Vesicle-fusing ATPase</fullName>
        <ecNumber evidence="3 12">3.6.4.6</ecNumber>
    </recommendedName>
</protein>
<evidence type="ECO:0000256" key="3">
    <source>
        <dbReference type="ARBA" id="ARBA00012674"/>
    </source>
</evidence>
<dbReference type="FunFam" id="3.40.50.300:FF:000187">
    <property type="entry name" value="Vesicular-fusion ATPase SEC18"/>
    <property type="match status" value="1"/>
</dbReference>
<evidence type="ECO:0000313" key="16">
    <source>
        <dbReference type="EMBL" id="CAF3742850.1"/>
    </source>
</evidence>
<reference evidence="15" key="1">
    <citation type="submission" date="2021-02" db="EMBL/GenBank/DDBJ databases">
        <authorList>
            <person name="Nowell W R."/>
        </authorList>
    </citation>
    <scope>NUCLEOTIDE SEQUENCE</scope>
</reference>
<comment type="similarity">
    <text evidence="2 12">Belongs to the AAA ATPase family.</text>
</comment>
<keyword evidence="4 12" id="KW-0813">Transport</keyword>
<dbReference type="InterPro" id="IPR041569">
    <property type="entry name" value="AAA_lid_3"/>
</dbReference>
<name>A0A814EHT5_9BILA</name>
<dbReference type="SMART" id="SM00382">
    <property type="entry name" value="AAA"/>
    <property type="match status" value="2"/>
</dbReference>
<dbReference type="Pfam" id="PF00004">
    <property type="entry name" value="AAA"/>
    <property type="match status" value="2"/>
</dbReference>
<dbReference type="FunFam" id="1.10.8.60:FF:000026">
    <property type="entry name" value="vesicle-fusing ATPase isoform X1"/>
    <property type="match status" value="1"/>
</dbReference>
<evidence type="ECO:0000256" key="1">
    <source>
        <dbReference type="ARBA" id="ARBA00004496"/>
    </source>
</evidence>
<feature type="domain" description="CDC48 N-terminal subdomain" evidence="14">
    <location>
        <begin position="7"/>
        <end position="92"/>
    </location>
</feature>
<dbReference type="PANTHER" id="PTHR23078:SF3">
    <property type="entry name" value="VESICLE-FUSING ATPASE"/>
    <property type="match status" value="1"/>
</dbReference>
<dbReference type="Gene3D" id="1.10.8.60">
    <property type="match status" value="2"/>
</dbReference>
<keyword evidence="9 12" id="KW-0460">Magnesium</keyword>
<dbReference type="SUPFAM" id="SSF52540">
    <property type="entry name" value="P-loop containing nucleoside triphosphate hydrolases"/>
    <property type="match status" value="2"/>
</dbReference>
<dbReference type="InterPro" id="IPR003959">
    <property type="entry name" value="ATPase_AAA_core"/>
</dbReference>
<dbReference type="OrthoDB" id="9982946at2759"/>
<dbReference type="InterPro" id="IPR054419">
    <property type="entry name" value="NSF_ATPase_lid"/>
</dbReference>
<evidence type="ECO:0000256" key="8">
    <source>
        <dbReference type="ARBA" id="ARBA00022840"/>
    </source>
</evidence>
<dbReference type="Gene3D" id="3.40.50.300">
    <property type="entry name" value="P-loop containing nucleotide triphosphate hydrolases"/>
    <property type="match status" value="2"/>
</dbReference>
<evidence type="ECO:0000259" key="14">
    <source>
        <dbReference type="SMART" id="SM01073"/>
    </source>
</evidence>
<dbReference type="GO" id="GO:0035494">
    <property type="term" value="P:SNARE complex disassembly"/>
    <property type="evidence" value="ECO:0007669"/>
    <property type="project" value="InterPro"/>
</dbReference>
<evidence type="ECO:0000256" key="2">
    <source>
        <dbReference type="ARBA" id="ARBA00006914"/>
    </source>
</evidence>
<comment type="subcellular location">
    <subcellularLocation>
        <location evidence="1 12">Cytoplasm</location>
    </subcellularLocation>
</comment>
<dbReference type="Pfam" id="PF17862">
    <property type="entry name" value="AAA_lid_3"/>
    <property type="match status" value="1"/>
</dbReference>
<dbReference type="AlphaFoldDB" id="A0A814EHT5"/>
<evidence type="ECO:0000313" key="15">
    <source>
        <dbReference type="EMBL" id="CAF0969680.1"/>
    </source>
</evidence>
<dbReference type="EC" id="3.6.4.6" evidence="3 12"/>
<dbReference type="CDD" id="cd19504">
    <property type="entry name" value="RecA-like_NSF-SEC18_r1-like"/>
    <property type="match status" value="1"/>
</dbReference>
<dbReference type="EMBL" id="CAJNOQ010002629">
    <property type="protein sequence ID" value="CAF0969680.1"/>
    <property type="molecule type" value="Genomic_DNA"/>
</dbReference>
<dbReference type="CDD" id="cd00009">
    <property type="entry name" value="AAA"/>
    <property type="match status" value="1"/>
</dbReference>
<comment type="caution">
    <text evidence="15">The sequence shown here is derived from an EMBL/GenBank/DDBJ whole genome shotgun (WGS) entry which is preliminary data.</text>
</comment>
<dbReference type="GO" id="GO:0046872">
    <property type="term" value="F:metal ion binding"/>
    <property type="evidence" value="ECO:0007669"/>
    <property type="project" value="UniProtKB-UniRule"/>
</dbReference>
<dbReference type="SUPFAM" id="SSF54585">
    <property type="entry name" value="Cdc48 domain 2-like"/>
    <property type="match status" value="1"/>
</dbReference>
<evidence type="ECO:0000256" key="12">
    <source>
        <dbReference type="RuleBase" id="RU367045"/>
    </source>
</evidence>
<dbReference type="GO" id="GO:0016887">
    <property type="term" value="F:ATP hydrolysis activity"/>
    <property type="evidence" value="ECO:0007669"/>
    <property type="project" value="InterPro"/>
</dbReference>
<proteinExistence type="inferred from homology"/>
<organism evidence="15 17">
    <name type="scientific">Didymodactylos carnosus</name>
    <dbReference type="NCBI Taxonomy" id="1234261"/>
    <lineage>
        <taxon>Eukaryota</taxon>
        <taxon>Metazoa</taxon>
        <taxon>Spiralia</taxon>
        <taxon>Gnathifera</taxon>
        <taxon>Rotifera</taxon>
        <taxon>Eurotatoria</taxon>
        <taxon>Bdelloidea</taxon>
        <taxon>Philodinida</taxon>
        <taxon>Philodinidae</taxon>
        <taxon>Didymodactylos</taxon>
    </lineage>
</organism>
<keyword evidence="17" id="KW-1185">Reference proteome</keyword>
<keyword evidence="8 12" id="KW-0067">ATP-binding</keyword>
<dbReference type="GO" id="GO:0005524">
    <property type="term" value="F:ATP binding"/>
    <property type="evidence" value="ECO:0007669"/>
    <property type="project" value="UniProtKB-UniRule"/>
</dbReference>
<dbReference type="Proteomes" id="UP000663829">
    <property type="component" value="Unassembled WGS sequence"/>
</dbReference>
<dbReference type="SMART" id="SM01073">
    <property type="entry name" value="CDC48_N"/>
    <property type="match status" value="1"/>
</dbReference>
<dbReference type="PANTHER" id="PTHR23078">
    <property type="entry name" value="VESICULAR-FUSION PROTEIN NSF"/>
    <property type="match status" value="1"/>
</dbReference>
<comment type="cofactor">
    <cofactor evidence="12">
        <name>Mg(2+)</name>
        <dbReference type="ChEBI" id="CHEBI:18420"/>
    </cofactor>
    <text evidence="12">Binds 1 Mg(2+) ion per subunit.</text>
</comment>
<evidence type="ECO:0000313" key="17">
    <source>
        <dbReference type="Proteomes" id="UP000663829"/>
    </source>
</evidence>
<evidence type="ECO:0000256" key="7">
    <source>
        <dbReference type="ARBA" id="ARBA00022741"/>
    </source>
</evidence>
<dbReference type="Pfam" id="PF21964">
    <property type="entry name" value="NSF_ATPase_lid"/>
    <property type="match status" value="1"/>
</dbReference>
<dbReference type="InterPro" id="IPR027417">
    <property type="entry name" value="P-loop_NTPase"/>
</dbReference>
<dbReference type="GO" id="GO:0006891">
    <property type="term" value="P:intra-Golgi vesicle-mediated transport"/>
    <property type="evidence" value="ECO:0007669"/>
    <property type="project" value="TreeGrafter"/>
</dbReference>
<dbReference type="EMBL" id="CAJOBC010002629">
    <property type="protein sequence ID" value="CAF3742850.1"/>
    <property type="molecule type" value="Genomic_DNA"/>
</dbReference>
<dbReference type="SUPFAM" id="SSF50692">
    <property type="entry name" value="ADC-like"/>
    <property type="match status" value="1"/>
</dbReference>
<comment type="function">
    <text evidence="12">Required for vesicle-mediated transport. Catalyzes the fusion of transport vesicles within the Golgi cisternae. Is also required for transport from the endoplasmic reticulum to the Golgi stack. Seems to function as a fusion protein required for the delivery of cargo proteins to all compartments of the Golgi stack independent of vesicle origin.</text>
</comment>
<keyword evidence="6" id="KW-0677">Repeat</keyword>
<dbReference type="InterPro" id="IPR009010">
    <property type="entry name" value="Asp_de-COase-like_dom_sf"/>
</dbReference>
<dbReference type="Gene3D" id="2.40.40.20">
    <property type="match status" value="1"/>
</dbReference>
<keyword evidence="12" id="KW-0378">Hydrolase</keyword>
<dbReference type="InterPro" id="IPR003960">
    <property type="entry name" value="ATPase_AAA_CS"/>
</dbReference>
<evidence type="ECO:0000256" key="9">
    <source>
        <dbReference type="ARBA" id="ARBA00022842"/>
    </source>
</evidence>
<comment type="catalytic activity">
    <reaction evidence="11 12">
        <text>ATP + H2O = ADP + phosphate + H(+)</text>
        <dbReference type="Rhea" id="RHEA:13065"/>
        <dbReference type="ChEBI" id="CHEBI:15377"/>
        <dbReference type="ChEBI" id="CHEBI:15378"/>
        <dbReference type="ChEBI" id="CHEBI:30616"/>
        <dbReference type="ChEBI" id="CHEBI:43474"/>
        <dbReference type="ChEBI" id="CHEBI:456216"/>
        <dbReference type="EC" id="3.6.4.6"/>
    </reaction>
</comment>
<keyword evidence="5 12" id="KW-0963">Cytoplasm</keyword>
<keyword evidence="12" id="KW-0931">ER-Golgi transport</keyword>
<evidence type="ECO:0000256" key="5">
    <source>
        <dbReference type="ARBA" id="ARBA00022490"/>
    </source>
</evidence>